<feature type="domain" description="FAD dependent oxidoreductase" evidence="2">
    <location>
        <begin position="74"/>
        <end position="489"/>
    </location>
</feature>
<sequence>MGTILTTLFNALRAIRAALHLLSALSASFNEALKRSANSPGLPVKAPTKAYWQNNPPFPDLVNVSSHELPKTTDVAIIGSGIAGASIAWSWLHEKRRLCNNGAEEKVVVLEARELCSGATARNGGHIKVAAYEVFSRLCKAGMAKERAAALVRFQLRHVKSLIELCQTEGIDAAEAREVETVDVFADEEAFREAKRGVQDMKEWLGEVEVNVWEKDRAREIFGVNESIAGALSYQAGAIWAYRFTTSIWKNLLEQFPNTLSIETNTPVLSIAVSPAGDDRPKGFPYALQTPRGTIYAKHVVHATNAFASHLVPGLRSKIVGARAHMSAQSAGHEFTRCSTKGMRSWGVIYGDGFDYVTQRPAQQGDLMVGGGFRRSLNQGVDQVGVYDDSAALDALTMSHIAGVLPAIFSPNWGAGIALKQAWSGIIGLTGDFLPFVGPLDSTWTGRVVRHERADAKSSVRSTADSRRSGEWIAAGWAGEGMVWAWLCGVGLGIMIAGSEEDDSREDVPGLPGGRIDEWLPQEVLISKRRVQTADVSNLAS</sequence>
<dbReference type="SUPFAM" id="SSF51905">
    <property type="entry name" value="FAD/NAD(P)-binding domain"/>
    <property type="match status" value="1"/>
</dbReference>
<dbReference type="PANTHER" id="PTHR13847:SF213">
    <property type="entry name" value="DEPENDENT OXIDOREDUCTASE, PUTATIVE-RELATED"/>
    <property type="match status" value="1"/>
</dbReference>
<dbReference type="GO" id="GO:0005737">
    <property type="term" value="C:cytoplasm"/>
    <property type="evidence" value="ECO:0007669"/>
    <property type="project" value="TreeGrafter"/>
</dbReference>
<feature type="chain" id="PRO_5040951095" description="FAD dependent oxidoreductase domain-containing protein" evidence="1">
    <location>
        <begin position="18"/>
        <end position="541"/>
    </location>
</feature>
<dbReference type="InterPro" id="IPR036188">
    <property type="entry name" value="FAD/NAD-bd_sf"/>
</dbReference>
<name>A0A9W4U589_9PLEO</name>
<protein>
    <recommendedName>
        <fullName evidence="2">FAD dependent oxidoreductase domain-containing protein</fullName>
    </recommendedName>
</protein>
<evidence type="ECO:0000256" key="1">
    <source>
        <dbReference type="SAM" id="SignalP"/>
    </source>
</evidence>
<dbReference type="AlphaFoldDB" id="A0A9W4U589"/>
<comment type="caution">
    <text evidence="3">The sequence shown here is derived from an EMBL/GenBank/DDBJ whole genome shotgun (WGS) entry which is preliminary data.</text>
</comment>
<evidence type="ECO:0000313" key="4">
    <source>
        <dbReference type="Proteomes" id="UP001152607"/>
    </source>
</evidence>
<accession>A0A9W4U589</accession>
<evidence type="ECO:0000313" key="3">
    <source>
        <dbReference type="EMBL" id="CAI6269525.1"/>
    </source>
</evidence>
<feature type="signal peptide" evidence="1">
    <location>
        <begin position="1"/>
        <end position="17"/>
    </location>
</feature>
<dbReference type="Proteomes" id="UP001152607">
    <property type="component" value="Unassembled WGS sequence"/>
</dbReference>
<dbReference type="OrthoDB" id="429143at2759"/>
<keyword evidence="4" id="KW-1185">Reference proteome</keyword>
<dbReference type="Pfam" id="PF01266">
    <property type="entry name" value="DAO"/>
    <property type="match status" value="1"/>
</dbReference>
<dbReference type="PANTHER" id="PTHR13847">
    <property type="entry name" value="SARCOSINE DEHYDROGENASE-RELATED"/>
    <property type="match status" value="1"/>
</dbReference>
<dbReference type="InterPro" id="IPR006076">
    <property type="entry name" value="FAD-dep_OxRdtase"/>
</dbReference>
<dbReference type="EMBL" id="CAOQHR010000001">
    <property type="protein sequence ID" value="CAI6269525.1"/>
    <property type="molecule type" value="Genomic_DNA"/>
</dbReference>
<reference evidence="3" key="1">
    <citation type="submission" date="2023-01" db="EMBL/GenBank/DDBJ databases">
        <authorList>
            <person name="Van Ghelder C."/>
            <person name="Rancurel C."/>
        </authorList>
    </citation>
    <scope>NUCLEOTIDE SEQUENCE</scope>
    <source>
        <strain evidence="3">CNCM I-4278</strain>
    </source>
</reference>
<organism evidence="3 4">
    <name type="scientific">Periconia digitata</name>
    <dbReference type="NCBI Taxonomy" id="1303443"/>
    <lineage>
        <taxon>Eukaryota</taxon>
        <taxon>Fungi</taxon>
        <taxon>Dikarya</taxon>
        <taxon>Ascomycota</taxon>
        <taxon>Pezizomycotina</taxon>
        <taxon>Dothideomycetes</taxon>
        <taxon>Pleosporomycetidae</taxon>
        <taxon>Pleosporales</taxon>
        <taxon>Massarineae</taxon>
        <taxon>Periconiaceae</taxon>
        <taxon>Periconia</taxon>
    </lineage>
</organism>
<proteinExistence type="predicted"/>
<gene>
    <name evidence="3" type="ORF">PDIGIT_LOCUS1668</name>
</gene>
<dbReference type="Gene3D" id="3.30.9.10">
    <property type="entry name" value="D-Amino Acid Oxidase, subunit A, domain 2"/>
    <property type="match status" value="1"/>
</dbReference>
<evidence type="ECO:0000259" key="2">
    <source>
        <dbReference type="Pfam" id="PF01266"/>
    </source>
</evidence>
<dbReference type="Gene3D" id="3.50.50.60">
    <property type="entry name" value="FAD/NAD(P)-binding domain"/>
    <property type="match status" value="1"/>
</dbReference>
<keyword evidence="1" id="KW-0732">Signal</keyword>